<keyword evidence="5" id="KW-0479">Metal-binding</keyword>
<evidence type="ECO:0000256" key="2">
    <source>
        <dbReference type="ARBA" id="ARBA00001947"/>
    </source>
</evidence>
<dbReference type="STRING" id="703135.A0A2A9NWH3"/>
<reference evidence="12 13" key="1">
    <citation type="submission" date="2014-02" db="EMBL/GenBank/DDBJ databases">
        <title>Transposable element dynamics among asymbiotic and ectomycorrhizal Amanita fungi.</title>
        <authorList>
            <consortium name="DOE Joint Genome Institute"/>
            <person name="Hess J."/>
            <person name="Skrede I."/>
            <person name="Wolfe B."/>
            <person name="LaButti K."/>
            <person name="Ohm R.A."/>
            <person name="Grigoriev I.V."/>
            <person name="Pringle A."/>
        </authorList>
    </citation>
    <scope>NUCLEOTIDE SEQUENCE [LARGE SCALE GENOMIC DNA]</scope>
    <source>
        <strain evidence="12 13">SKay4041</strain>
    </source>
</reference>
<dbReference type="GO" id="GO:0005777">
    <property type="term" value="C:peroxisome"/>
    <property type="evidence" value="ECO:0007669"/>
    <property type="project" value="TreeGrafter"/>
</dbReference>
<evidence type="ECO:0000256" key="5">
    <source>
        <dbReference type="ARBA" id="ARBA00022723"/>
    </source>
</evidence>
<sequence length="650" mass="72030">MASMDSTSTPATLLGIKTNVSNAKKILETLESHFGSLDKTSTQADKDWTKSIESLRKDLKNQGDASEGAMKEVNSPLCSSLSEHYWSFTLFTEVLEELYAEGFVKNMRQQVTKEVNQQIDPLVQQEVAKQLDNYMAEEHQQKLVELREQIDTVNIGIQNTESRRANSLLNKGNPGVVLSPIYDSKGKIGSSLISAHVNMFGGSPLNRLSWLRSSHTFFNTIIAFPSTRWLLFNAGKPLTIPDDTKATKQAIAFLRTEDLKSILGSEPYFGQGKEKGEILEESTDASGFSPLEAVRHHDKPVVFLGVLEPDTQSVPLQQDVIKDPQIVLSKLGGTPYFSMEISDLELSPEELDQVLKNTQIGQQGVEFSWAEPRGLSLALDLVTAGIFALARSMTDWNSRNKFCPGCGCKTYSMWGGWKISCTSLLPWTDNNGRKPCPTIKGLHNFTHPRTDGVVIMVTIDETGDKKRFPGRFYSALAGFIEPGETFEDAVKREMWEEAGIDVWDVRYHSGQPWPYPAHLMVGFYARANSEQPIRTDLDNELVDARWFTRQEIQLILSGKGGQLLSQADYKKLTDRHEGDQGGILKVTTQAVASAENPTLAELATAQAPDDPIKLPPTTAIAGVLIKHWADGKIGFPNDTHKSTALQQGNL</sequence>
<dbReference type="InterPro" id="IPR049734">
    <property type="entry name" value="NudC-like_C"/>
</dbReference>
<evidence type="ECO:0000256" key="8">
    <source>
        <dbReference type="ARBA" id="ARBA00023027"/>
    </source>
</evidence>
<evidence type="ECO:0000256" key="4">
    <source>
        <dbReference type="ARBA" id="ARBA00012381"/>
    </source>
</evidence>
<evidence type="ECO:0000259" key="11">
    <source>
        <dbReference type="PROSITE" id="PS51462"/>
    </source>
</evidence>
<evidence type="ECO:0000256" key="7">
    <source>
        <dbReference type="ARBA" id="ARBA00022842"/>
    </source>
</evidence>
<dbReference type="GO" id="GO:0005829">
    <property type="term" value="C:cytosol"/>
    <property type="evidence" value="ECO:0007669"/>
    <property type="project" value="TreeGrafter"/>
</dbReference>
<comment type="similarity">
    <text evidence="3">Belongs to the Nudix hydrolase family. NudC subfamily.</text>
</comment>
<dbReference type="PANTHER" id="PTHR42904:SF6">
    <property type="entry name" value="NAD-CAPPED RNA HYDROLASE NUDT12"/>
    <property type="match status" value="1"/>
</dbReference>
<dbReference type="Pfam" id="PF09296">
    <property type="entry name" value="NUDIX-like"/>
    <property type="match status" value="1"/>
</dbReference>
<dbReference type="GO" id="GO:0035529">
    <property type="term" value="F:NADH pyrophosphatase activity"/>
    <property type="evidence" value="ECO:0007669"/>
    <property type="project" value="TreeGrafter"/>
</dbReference>
<dbReference type="InterPro" id="IPR015797">
    <property type="entry name" value="NUDIX_hydrolase-like_dom_sf"/>
</dbReference>
<evidence type="ECO:0000256" key="10">
    <source>
        <dbReference type="SAM" id="Coils"/>
    </source>
</evidence>
<dbReference type="EMBL" id="KZ301981">
    <property type="protein sequence ID" value="PFH52176.1"/>
    <property type="molecule type" value="Genomic_DNA"/>
</dbReference>
<evidence type="ECO:0000313" key="12">
    <source>
        <dbReference type="EMBL" id="PFH52176.1"/>
    </source>
</evidence>
<dbReference type="InterPro" id="IPR050241">
    <property type="entry name" value="NAD-cap_RNA_hydrolase_NudC"/>
</dbReference>
<dbReference type="InterPro" id="IPR020084">
    <property type="entry name" value="NUDIX_hydrolase_CS"/>
</dbReference>
<comment type="cofactor">
    <cofactor evidence="2">
        <name>Zn(2+)</name>
        <dbReference type="ChEBI" id="CHEBI:29105"/>
    </cofactor>
</comment>
<dbReference type="Proteomes" id="UP000242287">
    <property type="component" value="Unassembled WGS sequence"/>
</dbReference>
<dbReference type="Gene3D" id="3.90.79.10">
    <property type="entry name" value="Nucleoside Triphosphate Pyrophosphohydrolase"/>
    <property type="match status" value="1"/>
</dbReference>
<gene>
    <name evidence="12" type="ORF">AMATHDRAFT_2420</name>
</gene>
<keyword evidence="8" id="KW-0520">NAD</keyword>
<accession>A0A2A9NWH3</accession>
<comment type="cofactor">
    <cofactor evidence="1">
        <name>Mg(2+)</name>
        <dbReference type="ChEBI" id="CHEBI:18420"/>
    </cofactor>
</comment>
<keyword evidence="13" id="KW-1185">Reference proteome</keyword>
<comment type="catalytic activity">
    <reaction evidence="9">
        <text>a 5'-end NAD(+)-phospho-ribonucleoside in mRNA + H2O = a 5'-end phospho-adenosine-phospho-ribonucleoside in mRNA + beta-nicotinamide D-ribonucleotide + 2 H(+)</text>
        <dbReference type="Rhea" id="RHEA:60876"/>
        <dbReference type="Rhea" id="RHEA-COMP:15698"/>
        <dbReference type="Rhea" id="RHEA-COMP:15719"/>
        <dbReference type="ChEBI" id="CHEBI:14649"/>
        <dbReference type="ChEBI" id="CHEBI:15377"/>
        <dbReference type="ChEBI" id="CHEBI:15378"/>
        <dbReference type="ChEBI" id="CHEBI:144029"/>
        <dbReference type="ChEBI" id="CHEBI:144051"/>
    </reaction>
    <physiologicalReaction direction="left-to-right" evidence="9">
        <dbReference type="Rhea" id="RHEA:60877"/>
    </physiologicalReaction>
</comment>
<dbReference type="GO" id="GO:0006742">
    <property type="term" value="P:NADP+ catabolic process"/>
    <property type="evidence" value="ECO:0007669"/>
    <property type="project" value="TreeGrafter"/>
</dbReference>
<keyword evidence="10" id="KW-0175">Coiled coil</keyword>
<feature type="domain" description="Nudix hydrolase" evidence="11">
    <location>
        <begin position="446"/>
        <end position="568"/>
    </location>
</feature>
<evidence type="ECO:0000256" key="3">
    <source>
        <dbReference type="ARBA" id="ARBA00009595"/>
    </source>
</evidence>
<dbReference type="SUPFAM" id="SSF55811">
    <property type="entry name" value="Nudix"/>
    <property type="match status" value="1"/>
</dbReference>
<dbReference type="GO" id="GO:0046872">
    <property type="term" value="F:metal ion binding"/>
    <property type="evidence" value="ECO:0007669"/>
    <property type="project" value="UniProtKB-KW"/>
</dbReference>
<dbReference type="CDD" id="cd03429">
    <property type="entry name" value="NUDIX_NADH_pyrophosphatase_Nudt13"/>
    <property type="match status" value="1"/>
</dbReference>
<dbReference type="PROSITE" id="PS51462">
    <property type="entry name" value="NUDIX"/>
    <property type="match status" value="1"/>
</dbReference>
<evidence type="ECO:0000256" key="6">
    <source>
        <dbReference type="ARBA" id="ARBA00022801"/>
    </source>
</evidence>
<dbReference type="EC" id="3.6.1.22" evidence="4"/>
<protein>
    <recommendedName>
        <fullName evidence="4">NAD(+) diphosphatase</fullName>
        <ecNumber evidence="4">3.6.1.22</ecNumber>
    </recommendedName>
</protein>
<dbReference type="InterPro" id="IPR000086">
    <property type="entry name" value="NUDIX_hydrolase_dom"/>
</dbReference>
<dbReference type="PANTHER" id="PTHR42904">
    <property type="entry name" value="NUDIX HYDROLASE, NUDC SUBFAMILY"/>
    <property type="match status" value="1"/>
</dbReference>
<keyword evidence="7" id="KW-0460">Magnesium</keyword>
<feature type="coiled-coil region" evidence="10">
    <location>
        <begin position="136"/>
        <end position="163"/>
    </location>
</feature>
<evidence type="ECO:0000256" key="9">
    <source>
        <dbReference type="ARBA" id="ARBA00023679"/>
    </source>
</evidence>
<dbReference type="PROSITE" id="PS00893">
    <property type="entry name" value="NUDIX_BOX"/>
    <property type="match status" value="1"/>
</dbReference>
<evidence type="ECO:0000256" key="1">
    <source>
        <dbReference type="ARBA" id="ARBA00001946"/>
    </source>
</evidence>
<dbReference type="GO" id="GO:0019677">
    <property type="term" value="P:NAD+ catabolic process"/>
    <property type="evidence" value="ECO:0007669"/>
    <property type="project" value="TreeGrafter"/>
</dbReference>
<dbReference type="Gene3D" id="3.90.79.20">
    <property type="match status" value="1"/>
</dbReference>
<dbReference type="OrthoDB" id="10249612at2759"/>
<evidence type="ECO:0000313" key="13">
    <source>
        <dbReference type="Proteomes" id="UP000242287"/>
    </source>
</evidence>
<dbReference type="Pfam" id="PF00293">
    <property type="entry name" value="NUDIX"/>
    <property type="match status" value="1"/>
</dbReference>
<proteinExistence type="inferred from homology"/>
<organism evidence="12 13">
    <name type="scientific">Amanita thiersii Skay4041</name>
    <dbReference type="NCBI Taxonomy" id="703135"/>
    <lineage>
        <taxon>Eukaryota</taxon>
        <taxon>Fungi</taxon>
        <taxon>Dikarya</taxon>
        <taxon>Basidiomycota</taxon>
        <taxon>Agaricomycotina</taxon>
        <taxon>Agaricomycetes</taxon>
        <taxon>Agaricomycetidae</taxon>
        <taxon>Agaricales</taxon>
        <taxon>Pluteineae</taxon>
        <taxon>Amanitaceae</taxon>
        <taxon>Amanita</taxon>
    </lineage>
</organism>
<name>A0A2A9NWH3_9AGAR</name>
<keyword evidence="6" id="KW-0378">Hydrolase</keyword>
<dbReference type="InterPro" id="IPR015375">
    <property type="entry name" value="NADH_PPase-like_N"/>
</dbReference>
<dbReference type="AlphaFoldDB" id="A0A2A9NWH3"/>